<keyword evidence="1" id="KW-0808">Transferase</keyword>
<dbReference type="PANTHER" id="PTHR11042">
    <property type="entry name" value="EUKARYOTIC TRANSLATION INITIATION FACTOR 2-ALPHA KINASE EIF2-ALPHA KINASE -RELATED"/>
    <property type="match status" value="1"/>
</dbReference>
<dbReference type="Proteomes" id="UP000008555">
    <property type="component" value="Chromosome"/>
</dbReference>
<dbReference type="SUPFAM" id="SSF56112">
    <property type="entry name" value="Protein kinase-like (PK-like)"/>
    <property type="match status" value="1"/>
</dbReference>
<dbReference type="GO" id="GO:0005524">
    <property type="term" value="F:ATP binding"/>
    <property type="evidence" value="ECO:0007669"/>
    <property type="project" value="UniProtKB-UniRule"/>
</dbReference>
<evidence type="ECO:0000256" key="2">
    <source>
        <dbReference type="ARBA" id="ARBA00022741"/>
    </source>
</evidence>
<dbReference type="KEGG" id="cbd:CBUD_1261"/>
<evidence type="ECO:0000256" key="1">
    <source>
        <dbReference type="ARBA" id="ARBA00022679"/>
    </source>
</evidence>
<keyword evidence="4 5" id="KW-0067">ATP-binding</keyword>
<dbReference type="Pfam" id="PF00069">
    <property type="entry name" value="Pkinase"/>
    <property type="match status" value="1"/>
</dbReference>
<keyword evidence="7" id="KW-0723">Serine/threonine-protein kinase</keyword>
<keyword evidence="2 5" id="KW-0547">Nucleotide-binding</keyword>
<name>A9KE99_COXBN</name>
<dbReference type="AlphaFoldDB" id="A9KE99"/>
<sequence>MSTPNFLKTVEFLKRTEKQTTWVKHRWIVLRVENASAPFFCAIDLTEDYLGHGTFGVVYKAYSIDSNGNIDEKRTWAAKVFRVENANATSQIGKIMKEAEIFGRYYRVDGWQRIESNKNDENLQSDFYLFFEYIPGKSLGELLAKNTLNLTFEERVQLIFYIVQQLHLMHYFTPSTGKPIVHRDLKPLNIQVNIEKKAVTIEDKTTYLTNISSAIFDFGLADESEKDEEIDSLKPTTLKGTSEYLSPEILSEKAGVRSDLYSLVPTIAELLGAPHEELFKNRKLDPKIGKYDLTDLQIDAAYSKDIGPLIKEFLQKMQDDDYWKRPTTDEVLRFFTTLNKYCAINLCSTKSEEEREERLAPHFAKLIILASGCWNHTPFGFNHAFEHYDFEGDLYLRETVIEPYKIKNKTGSLINPDNVFLPKLLSKETSEIDDFLKTLPFQKLKWINDALLSPEMEGLVGKFFVDKITFVTDKCNELLPLLENFNKTYKHLAHTFFGKWLRFRSELGKKIFGDSPLSYNEVKTYLSEHPGGTAERAWNHICAP</sequence>
<dbReference type="SMART" id="SM00220">
    <property type="entry name" value="S_TKc"/>
    <property type="match status" value="1"/>
</dbReference>
<evidence type="ECO:0000313" key="7">
    <source>
        <dbReference type="EMBL" id="ABS77870.1"/>
    </source>
</evidence>
<organism evidence="7 8">
    <name type="scientific">Coxiella burnetii (strain Dugway 5J108-111)</name>
    <dbReference type="NCBI Taxonomy" id="434922"/>
    <lineage>
        <taxon>Bacteria</taxon>
        <taxon>Pseudomonadati</taxon>
        <taxon>Pseudomonadota</taxon>
        <taxon>Gammaproteobacteria</taxon>
        <taxon>Legionellales</taxon>
        <taxon>Coxiellaceae</taxon>
        <taxon>Coxiella</taxon>
    </lineage>
</organism>
<evidence type="ECO:0000256" key="5">
    <source>
        <dbReference type="PROSITE-ProRule" id="PRU10141"/>
    </source>
</evidence>
<dbReference type="GO" id="GO:0004674">
    <property type="term" value="F:protein serine/threonine kinase activity"/>
    <property type="evidence" value="ECO:0007669"/>
    <property type="project" value="UniProtKB-KW"/>
</dbReference>
<dbReference type="InterPro" id="IPR000719">
    <property type="entry name" value="Prot_kinase_dom"/>
</dbReference>
<dbReference type="InterPro" id="IPR017441">
    <property type="entry name" value="Protein_kinase_ATP_BS"/>
</dbReference>
<dbReference type="GO" id="GO:0005737">
    <property type="term" value="C:cytoplasm"/>
    <property type="evidence" value="ECO:0007669"/>
    <property type="project" value="TreeGrafter"/>
</dbReference>
<feature type="binding site" evidence="5">
    <location>
        <position position="79"/>
    </location>
    <ligand>
        <name>ATP</name>
        <dbReference type="ChEBI" id="CHEBI:30616"/>
    </ligand>
</feature>
<dbReference type="InterPro" id="IPR011009">
    <property type="entry name" value="Kinase-like_dom_sf"/>
</dbReference>
<dbReference type="HOGENOM" id="CLU_525532_0_0_6"/>
<gene>
    <name evidence="7" type="ordered locus">CBUD_1261</name>
</gene>
<dbReference type="InterPro" id="IPR050339">
    <property type="entry name" value="CC_SR_Kinase"/>
</dbReference>
<evidence type="ECO:0000256" key="3">
    <source>
        <dbReference type="ARBA" id="ARBA00022777"/>
    </source>
</evidence>
<evidence type="ECO:0000259" key="6">
    <source>
        <dbReference type="PROSITE" id="PS50011"/>
    </source>
</evidence>
<reference evidence="7 8" key="1">
    <citation type="journal article" date="2009" name="Infect. Immun.">
        <title>Comparative genomics reveal extensive transposon-mediated genomic plasticity and diversity among potential effector proteins within the genus Coxiella.</title>
        <authorList>
            <person name="Beare P.A."/>
            <person name="Unsworth N."/>
            <person name="Andoh M."/>
            <person name="Voth D.E."/>
            <person name="Omsland A."/>
            <person name="Gilk S.D."/>
            <person name="Williams K.P."/>
            <person name="Sobral B.W."/>
            <person name="Kupko J.J.III."/>
            <person name="Porcella S.F."/>
            <person name="Samuel J.E."/>
            <person name="Heinzen R.A."/>
        </authorList>
    </citation>
    <scope>NUCLEOTIDE SEQUENCE [LARGE SCALE GENOMIC DNA]</scope>
    <source>
        <strain evidence="7 8">Dugway 5J108-111</strain>
    </source>
</reference>
<keyword evidence="3 7" id="KW-0418">Kinase</keyword>
<evidence type="ECO:0000313" key="8">
    <source>
        <dbReference type="Proteomes" id="UP000008555"/>
    </source>
</evidence>
<accession>A9KE99</accession>
<feature type="domain" description="Protein kinase" evidence="6">
    <location>
        <begin position="44"/>
        <end position="338"/>
    </location>
</feature>
<dbReference type="Gene3D" id="1.10.510.10">
    <property type="entry name" value="Transferase(Phosphotransferase) domain 1"/>
    <property type="match status" value="1"/>
</dbReference>
<evidence type="ECO:0000256" key="4">
    <source>
        <dbReference type="ARBA" id="ARBA00022840"/>
    </source>
</evidence>
<dbReference type="PROSITE" id="PS00107">
    <property type="entry name" value="PROTEIN_KINASE_ATP"/>
    <property type="match status" value="1"/>
</dbReference>
<dbReference type="EMBL" id="CP000733">
    <property type="protein sequence ID" value="ABS77870.1"/>
    <property type="molecule type" value="Genomic_DNA"/>
</dbReference>
<protein>
    <submittedName>
        <fullName evidence="7">Serine/threonine protein kinase family</fullName>
    </submittedName>
</protein>
<dbReference type="PROSITE" id="PS50011">
    <property type="entry name" value="PROTEIN_KINASE_DOM"/>
    <property type="match status" value="1"/>
</dbReference>
<proteinExistence type="predicted"/>
<dbReference type="PANTHER" id="PTHR11042:SF178">
    <property type="entry name" value="EUKARYOTIC TRANSLATION INITIATION FACTOR 2-ALPHA KINASE 1"/>
    <property type="match status" value="1"/>
</dbReference>